<organism evidence="1 2">
    <name type="scientific">Glomus cerebriforme</name>
    <dbReference type="NCBI Taxonomy" id="658196"/>
    <lineage>
        <taxon>Eukaryota</taxon>
        <taxon>Fungi</taxon>
        <taxon>Fungi incertae sedis</taxon>
        <taxon>Mucoromycota</taxon>
        <taxon>Glomeromycotina</taxon>
        <taxon>Glomeromycetes</taxon>
        <taxon>Glomerales</taxon>
        <taxon>Glomeraceae</taxon>
        <taxon>Glomus</taxon>
    </lineage>
</organism>
<evidence type="ECO:0000313" key="1">
    <source>
        <dbReference type="EMBL" id="RIA83305.1"/>
    </source>
</evidence>
<evidence type="ECO:0000313" key="2">
    <source>
        <dbReference type="Proteomes" id="UP000265703"/>
    </source>
</evidence>
<reference evidence="1 2" key="1">
    <citation type="submission" date="2018-06" db="EMBL/GenBank/DDBJ databases">
        <title>Comparative genomics reveals the genomic features of Rhizophagus irregularis, R. cerebriforme, R. diaphanum and Gigaspora rosea, and their symbiotic lifestyle signature.</title>
        <authorList>
            <person name="Morin E."/>
            <person name="San Clemente H."/>
            <person name="Chen E.C.H."/>
            <person name="De La Providencia I."/>
            <person name="Hainaut M."/>
            <person name="Kuo A."/>
            <person name="Kohler A."/>
            <person name="Murat C."/>
            <person name="Tang N."/>
            <person name="Roy S."/>
            <person name="Loubradou J."/>
            <person name="Henrissat B."/>
            <person name="Grigoriev I.V."/>
            <person name="Corradi N."/>
            <person name="Roux C."/>
            <person name="Martin F.M."/>
        </authorList>
    </citation>
    <scope>NUCLEOTIDE SEQUENCE [LARGE SCALE GENOMIC DNA]</scope>
    <source>
        <strain evidence="1 2">DAOM 227022</strain>
    </source>
</reference>
<proteinExistence type="predicted"/>
<dbReference type="OrthoDB" id="2437255at2759"/>
<name>A0A397SGF3_9GLOM</name>
<accession>A0A397SGF3</accession>
<gene>
    <name evidence="1" type="ORF">C1645_786709</name>
</gene>
<keyword evidence="2" id="KW-1185">Reference proteome</keyword>
<sequence>MSINYESTCTSQSIAAETINRISNLPMPQLTNNILVDNFYNGTNFVGNNDYNSNIESLLLPSGSFSPTSFN</sequence>
<protein>
    <submittedName>
        <fullName evidence="1">Uncharacterized protein</fullName>
    </submittedName>
</protein>
<dbReference type="EMBL" id="QKYT01000583">
    <property type="protein sequence ID" value="RIA83305.1"/>
    <property type="molecule type" value="Genomic_DNA"/>
</dbReference>
<dbReference type="AlphaFoldDB" id="A0A397SGF3"/>
<dbReference type="Proteomes" id="UP000265703">
    <property type="component" value="Unassembled WGS sequence"/>
</dbReference>
<comment type="caution">
    <text evidence="1">The sequence shown here is derived from an EMBL/GenBank/DDBJ whole genome shotgun (WGS) entry which is preliminary data.</text>
</comment>